<dbReference type="EMBL" id="JAAABJ010000523">
    <property type="protein sequence ID" value="NAW51389.1"/>
    <property type="molecule type" value="Genomic_DNA"/>
</dbReference>
<feature type="transmembrane region" description="Helical" evidence="1">
    <location>
        <begin position="37"/>
        <end position="57"/>
    </location>
</feature>
<keyword evidence="1" id="KW-0472">Membrane</keyword>
<accession>A0A845PT17</accession>
<keyword evidence="3" id="KW-1185">Reference proteome</keyword>
<reference evidence="2 3" key="1">
    <citation type="submission" date="2019-11" db="EMBL/GenBank/DDBJ databases">
        <title>Characterization of Elizabethkingia argenteiflava sp. nov., isolated from inner surface of Soybean Pods.</title>
        <authorList>
            <person name="Mo S."/>
        </authorList>
    </citation>
    <scope>NUCLEOTIDE SEQUENCE [LARGE SCALE GENOMIC DNA]</scope>
    <source>
        <strain evidence="2 3">YB22</strain>
    </source>
</reference>
<sequence length="65" mass="7641">MKTLYKVFLVIFILFIGINLYAIQWYMGAFDEENNKFWFSIAAALLGILVVFILDYWSRIGIKKA</sequence>
<name>A0A845PT17_9FLAO</name>
<protein>
    <submittedName>
        <fullName evidence="2">Uncharacterized protein</fullName>
    </submittedName>
</protein>
<keyword evidence="1" id="KW-1133">Transmembrane helix</keyword>
<keyword evidence="1" id="KW-0812">Transmembrane</keyword>
<dbReference type="Proteomes" id="UP000553459">
    <property type="component" value="Unassembled WGS sequence"/>
</dbReference>
<proteinExistence type="predicted"/>
<gene>
    <name evidence="2" type="ORF">GNY06_08340</name>
</gene>
<organism evidence="2 3">
    <name type="scientific">Elizabethkingia argenteiflava</name>
    <dbReference type="NCBI Taxonomy" id="2681556"/>
    <lineage>
        <taxon>Bacteria</taxon>
        <taxon>Pseudomonadati</taxon>
        <taxon>Bacteroidota</taxon>
        <taxon>Flavobacteriia</taxon>
        <taxon>Flavobacteriales</taxon>
        <taxon>Weeksellaceae</taxon>
        <taxon>Elizabethkingia</taxon>
    </lineage>
</organism>
<dbReference type="AlphaFoldDB" id="A0A845PT17"/>
<feature type="transmembrane region" description="Helical" evidence="1">
    <location>
        <begin position="7"/>
        <end position="25"/>
    </location>
</feature>
<comment type="caution">
    <text evidence="2">The sequence shown here is derived from an EMBL/GenBank/DDBJ whole genome shotgun (WGS) entry which is preliminary data.</text>
</comment>
<evidence type="ECO:0000313" key="2">
    <source>
        <dbReference type="EMBL" id="NAW51389.1"/>
    </source>
</evidence>
<evidence type="ECO:0000256" key="1">
    <source>
        <dbReference type="SAM" id="Phobius"/>
    </source>
</evidence>
<dbReference type="RefSeq" id="WP_166519670.1">
    <property type="nucleotide sequence ID" value="NZ_JAAABJ010000523.1"/>
</dbReference>
<evidence type="ECO:0000313" key="3">
    <source>
        <dbReference type="Proteomes" id="UP000553459"/>
    </source>
</evidence>